<proteinExistence type="predicted"/>
<protein>
    <submittedName>
        <fullName evidence="2">Uncharacterized protein</fullName>
    </submittedName>
</protein>
<evidence type="ECO:0000256" key="1">
    <source>
        <dbReference type="SAM" id="MobiDB-lite"/>
    </source>
</evidence>
<dbReference type="RefSeq" id="WP_172178657.1">
    <property type="nucleotide sequence ID" value="NZ_WOEZ01000307.1"/>
</dbReference>
<gene>
    <name evidence="2" type="ORF">GNZ13_49070</name>
</gene>
<comment type="caution">
    <text evidence="2">The sequence shown here is derived from an EMBL/GenBank/DDBJ whole genome shotgun (WGS) entry which is preliminary data.</text>
</comment>
<evidence type="ECO:0000313" key="3">
    <source>
        <dbReference type="Proteomes" id="UP000655523"/>
    </source>
</evidence>
<dbReference type="AlphaFoldDB" id="A0A972P164"/>
<reference evidence="2 3" key="1">
    <citation type="submission" date="2019-11" db="EMBL/GenBank/DDBJ databases">
        <title>Metabolism of dissolved organic matter in forest soils.</title>
        <authorList>
            <person name="Cyle K.T."/>
            <person name="Wilhelm R.C."/>
            <person name="Martinez C.E."/>
        </authorList>
    </citation>
    <scope>NUCLEOTIDE SEQUENCE [LARGE SCALE GENOMIC DNA]</scope>
    <source>
        <strain evidence="2 3">5N</strain>
    </source>
</reference>
<feature type="region of interest" description="Disordered" evidence="1">
    <location>
        <begin position="46"/>
        <end position="68"/>
    </location>
</feature>
<dbReference type="EMBL" id="WOEZ01000307">
    <property type="protein sequence ID" value="NPT62259.1"/>
    <property type="molecule type" value="Genomic_DNA"/>
</dbReference>
<evidence type="ECO:0000313" key="2">
    <source>
        <dbReference type="EMBL" id="NPT62259.1"/>
    </source>
</evidence>
<dbReference type="Proteomes" id="UP000655523">
    <property type="component" value="Unassembled WGS sequence"/>
</dbReference>
<sequence length="68" mass="7263">MNILKLAGDAGMLVVLDGRIGCTEYRSVHGTLDAFQRFVQALESALTNGDESGGSERRRDLCAESSSS</sequence>
<name>A0A972P164_9BURK</name>
<keyword evidence="3" id="KW-1185">Reference proteome</keyword>
<organism evidence="2 3">
    <name type="scientific">Paraburkholderia elongata</name>
    <dbReference type="NCBI Taxonomy" id="2675747"/>
    <lineage>
        <taxon>Bacteria</taxon>
        <taxon>Pseudomonadati</taxon>
        <taxon>Pseudomonadota</taxon>
        <taxon>Betaproteobacteria</taxon>
        <taxon>Burkholderiales</taxon>
        <taxon>Burkholderiaceae</taxon>
        <taxon>Paraburkholderia</taxon>
    </lineage>
</organism>
<accession>A0A972P164</accession>